<feature type="region of interest" description="Disordered" evidence="1">
    <location>
        <begin position="44"/>
        <end position="120"/>
    </location>
</feature>
<reference evidence="2 3" key="2">
    <citation type="submission" date="2018-03" db="EMBL/GenBank/DDBJ databases">
        <authorList>
            <person name="Keele B.F."/>
        </authorList>
    </citation>
    <scope>NUCLEOTIDE SEQUENCE [LARGE SCALE GENOMIC DNA]</scope>
    <source>
        <strain evidence="2 3">D13</strain>
    </source>
</reference>
<reference evidence="2 3" key="1">
    <citation type="submission" date="2018-03" db="EMBL/GenBank/DDBJ databases">
        <title>Ahniella affigens gen. nov., sp. nov., a gammaproteobacterium isolated from sandy soil near a stream.</title>
        <authorList>
            <person name="Ko Y."/>
            <person name="Kim J.-H."/>
        </authorList>
    </citation>
    <scope>NUCLEOTIDE SEQUENCE [LARGE SCALE GENOMIC DNA]</scope>
    <source>
        <strain evidence="2 3">D13</strain>
    </source>
</reference>
<evidence type="ECO:0000313" key="2">
    <source>
        <dbReference type="EMBL" id="AVP98289.1"/>
    </source>
</evidence>
<gene>
    <name evidence="2" type="ORF">C7S18_14280</name>
</gene>
<dbReference type="AlphaFoldDB" id="A0A2P1PTW8"/>
<organism evidence="2 3">
    <name type="scientific">Ahniella affigens</name>
    <dbReference type="NCBI Taxonomy" id="2021234"/>
    <lineage>
        <taxon>Bacteria</taxon>
        <taxon>Pseudomonadati</taxon>
        <taxon>Pseudomonadota</taxon>
        <taxon>Gammaproteobacteria</taxon>
        <taxon>Lysobacterales</taxon>
        <taxon>Rhodanobacteraceae</taxon>
        <taxon>Ahniella</taxon>
    </lineage>
</organism>
<sequence length="153" mass="16229">MATAAKADVYRCTVGQKVPVYANIACGPDAVRLDLPGIPIMVRDAGAGPLPRRGKTRIESPRNLTSASGNDAAQIQAWAKASRDRLPPSLGGKPSKTAPATRPSVAQASPTEDACNDARATLSKAEQRAWESGKRLSFAESRRLNDVIFDVCN</sequence>
<accession>A0A2P1PTW8</accession>
<proteinExistence type="predicted"/>
<keyword evidence="3" id="KW-1185">Reference proteome</keyword>
<evidence type="ECO:0000256" key="1">
    <source>
        <dbReference type="SAM" id="MobiDB-lite"/>
    </source>
</evidence>
<dbReference type="KEGG" id="xba:C7S18_14280"/>
<feature type="compositionally biased region" description="Polar residues" evidence="1">
    <location>
        <begin position="62"/>
        <end position="73"/>
    </location>
</feature>
<protein>
    <submittedName>
        <fullName evidence="2">Uncharacterized protein</fullName>
    </submittedName>
</protein>
<evidence type="ECO:0000313" key="3">
    <source>
        <dbReference type="Proteomes" id="UP000241074"/>
    </source>
</evidence>
<dbReference type="EMBL" id="CP027860">
    <property type="protein sequence ID" value="AVP98289.1"/>
    <property type="molecule type" value="Genomic_DNA"/>
</dbReference>
<dbReference type="Proteomes" id="UP000241074">
    <property type="component" value="Chromosome"/>
</dbReference>
<name>A0A2P1PTW8_9GAMM</name>